<sequence length="169" mass="19358">MLKKLDFPQDEDGSAPALDETPRIRTLEPGMLEKVVKNLVPAHQKGDPFYVPAFLYTYRNFTTTGQVLDLLFKRYGFFHPNCEEDEQVKNTICSFFAMWLDKYPEDFCQSKNLANLNQLMAYVLLHMPCSDLASHVQHLQTQLMESEANEAGTKCEEFLGQEGNCAPLR</sequence>
<evidence type="ECO:0000313" key="4">
    <source>
        <dbReference type="Proteomes" id="UP000081671"/>
    </source>
</evidence>
<accession>A0A1S3ETA3</accession>
<proteinExistence type="predicted"/>
<dbReference type="SMART" id="SM00229">
    <property type="entry name" value="RasGEFN"/>
    <property type="match status" value="1"/>
</dbReference>
<organism evidence="4 5">
    <name type="scientific">Dipodomys ordii</name>
    <name type="common">Ord's kangaroo rat</name>
    <dbReference type="NCBI Taxonomy" id="10020"/>
    <lineage>
        <taxon>Eukaryota</taxon>
        <taxon>Metazoa</taxon>
        <taxon>Chordata</taxon>
        <taxon>Craniata</taxon>
        <taxon>Vertebrata</taxon>
        <taxon>Euteleostomi</taxon>
        <taxon>Mammalia</taxon>
        <taxon>Eutheria</taxon>
        <taxon>Euarchontoglires</taxon>
        <taxon>Glires</taxon>
        <taxon>Rodentia</taxon>
        <taxon>Castorimorpha</taxon>
        <taxon>Heteromyidae</taxon>
        <taxon>Dipodomyinae</taxon>
        <taxon>Dipodomys</taxon>
    </lineage>
</organism>
<dbReference type="PANTHER" id="PTHR46793:SF3">
    <property type="entry name" value="RIKEN CDNA 4930596D02 GENE"/>
    <property type="match status" value="1"/>
</dbReference>
<dbReference type="OrthoDB" id="9617030at2759"/>
<name>A0A1S3ETA3_DIPOR</name>
<evidence type="ECO:0000256" key="2">
    <source>
        <dbReference type="SAM" id="MobiDB-lite"/>
    </source>
</evidence>
<feature type="region of interest" description="Disordered" evidence="2">
    <location>
        <begin position="1"/>
        <end position="20"/>
    </location>
</feature>
<dbReference type="RefSeq" id="XP_012867636.1">
    <property type="nucleotide sequence ID" value="XM_013012182.1"/>
</dbReference>
<protein>
    <submittedName>
        <fullName evidence="5">Ral guanine nucleotide dissociation stimulator-like</fullName>
    </submittedName>
</protein>
<dbReference type="InterPro" id="IPR023578">
    <property type="entry name" value="Ras_GEF_dom_sf"/>
</dbReference>
<gene>
    <name evidence="5" type="primary">LOC105982536</name>
</gene>
<dbReference type="Gene3D" id="1.20.870.10">
    <property type="entry name" value="Son of sevenless (SoS) protein Chain: S domain 1"/>
    <property type="match status" value="1"/>
</dbReference>
<dbReference type="PROSITE" id="PS50212">
    <property type="entry name" value="RASGEF_NTER"/>
    <property type="match status" value="1"/>
</dbReference>
<dbReference type="AlphaFoldDB" id="A0A1S3ETA3"/>
<dbReference type="Proteomes" id="UP000081671">
    <property type="component" value="Unplaced"/>
</dbReference>
<dbReference type="CDD" id="cd06224">
    <property type="entry name" value="REM"/>
    <property type="match status" value="1"/>
</dbReference>
<keyword evidence="4" id="KW-1185">Reference proteome</keyword>
<dbReference type="InterPro" id="IPR000651">
    <property type="entry name" value="Ras-like_Gua-exchang_fac_N"/>
</dbReference>
<dbReference type="GeneID" id="105982536"/>
<dbReference type="InParanoid" id="A0A1S3ETA3"/>
<reference evidence="5" key="1">
    <citation type="submission" date="2025-08" db="UniProtKB">
        <authorList>
            <consortium name="RefSeq"/>
        </authorList>
    </citation>
    <scope>IDENTIFICATION</scope>
    <source>
        <tissue evidence="5">Kidney</tissue>
    </source>
</reference>
<dbReference type="SUPFAM" id="SSF48366">
    <property type="entry name" value="Ras GEF"/>
    <property type="match status" value="1"/>
</dbReference>
<dbReference type="GO" id="GO:0005085">
    <property type="term" value="F:guanyl-nucleotide exchange factor activity"/>
    <property type="evidence" value="ECO:0007669"/>
    <property type="project" value="UniProtKB-KW"/>
</dbReference>
<evidence type="ECO:0000313" key="5">
    <source>
        <dbReference type="RefSeq" id="XP_012867636.1"/>
    </source>
</evidence>
<keyword evidence="1" id="KW-0344">Guanine-nucleotide releasing factor</keyword>
<feature type="domain" description="N-terminal Ras-GEF" evidence="3">
    <location>
        <begin position="23"/>
        <end position="144"/>
    </location>
</feature>
<evidence type="ECO:0000259" key="3">
    <source>
        <dbReference type="PROSITE" id="PS50212"/>
    </source>
</evidence>
<dbReference type="Pfam" id="PF00618">
    <property type="entry name" value="RasGEF_N"/>
    <property type="match status" value="1"/>
</dbReference>
<evidence type="ECO:0000256" key="1">
    <source>
        <dbReference type="PROSITE-ProRule" id="PRU00135"/>
    </source>
</evidence>
<dbReference type="PANTHER" id="PTHR46793">
    <property type="entry name" value="1700018F24RIK PROTEIN-RELATED-RELATED"/>
    <property type="match status" value="1"/>
</dbReference>
<dbReference type="KEGG" id="dord:105982536"/>